<evidence type="ECO:0000259" key="2">
    <source>
        <dbReference type="SMART" id="SM01017"/>
    </source>
</evidence>
<dbReference type="Proteomes" id="UP001642540">
    <property type="component" value="Unassembled WGS sequence"/>
</dbReference>
<dbReference type="InterPro" id="IPR011022">
    <property type="entry name" value="Arrestin_C-like"/>
</dbReference>
<evidence type="ECO:0000313" key="4">
    <source>
        <dbReference type="Proteomes" id="UP001642540"/>
    </source>
</evidence>
<dbReference type="InterPro" id="IPR050357">
    <property type="entry name" value="Arrestin_domain-protein"/>
</dbReference>
<gene>
    <name evidence="3" type="ORF">ODALV1_LOCUS5273</name>
</gene>
<reference evidence="3 4" key="1">
    <citation type="submission" date="2024-08" db="EMBL/GenBank/DDBJ databases">
        <authorList>
            <person name="Cucini C."/>
            <person name="Frati F."/>
        </authorList>
    </citation>
    <scope>NUCLEOTIDE SEQUENCE [LARGE SCALE GENOMIC DNA]</scope>
</reference>
<dbReference type="InterPro" id="IPR014756">
    <property type="entry name" value="Ig_E-set"/>
</dbReference>
<feature type="domain" description="Arrestin C-terminal-like" evidence="2">
    <location>
        <begin position="194"/>
        <end position="330"/>
    </location>
</feature>
<dbReference type="InterPro" id="IPR014752">
    <property type="entry name" value="Arrestin-like_C"/>
</dbReference>
<dbReference type="SUPFAM" id="SSF81296">
    <property type="entry name" value="E set domains"/>
    <property type="match status" value="2"/>
</dbReference>
<evidence type="ECO:0000313" key="3">
    <source>
        <dbReference type="EMBL" id="CAL8082668.1"/>
    </source>
</evidence>
<proteinExistence type="inferred from homology"/>
<dbReference type="PANTHER" id="PTHR11188">
    <property type="entry name" value="ARRESTIN DOMAIN CONTAINING PROTEIN"/>
    <property type="match status" value="1"/>
</dbReference>
<comment type="caution">
    <text evidence="3">The sequence shown here is derived from an EMBL/GenBank/DDBJ whole genome shotgun (WGS) entry which is preliminary data.</text>
</comment>
<dbReference type="Gene3D" id="2.60.40.640">
    <property type="match status" value="2"/>
</dbReference>
<name>A0ABP1Q0H8_9HEXA</name>
<dbReference type="Pfam" id="PF02752">
    <property type="entry name" value="Arrestin_C"/>
    <property type="match status" value="1"/>
</dbReference>
<evidence type="ECO:0000256" key="1">
    <source>
        <dbReference type="ARBA" id="ARBA00005298"/>
    </source>
</evidence>
<sequence length="408" mass="45485">MLSIISAIRMLENECKKETKPKRILLSIILNSKDNDSDCGETKLEGAVEVESKEDILVHGILLTVHGLVWTDILPIQSKDGQHKYTSNIHVQSSYVFGDRSGTRKLAKGKRILPFTLHLPQHLPSSFDGICGAVKYLITAQTHSNDLQIDELHKTSQPLQIKRCLDLADGMAYGKAIYLPLKMKRPHKSLKTKYVQNLKYVFKIQKTGFALGESIPFVMDVYNPERRQISSITVVLKKKTVYGDRKYHTEVLDELSNISTTEVSSSNATVTWIGSLHVSETAIPTHSILASVLKKKTIFSHQYLLHVKLVPTNGNCIDGDLPIIVGTSKYECRTRRPTEHFSRSFVRSGNSDMITMSGGSQEFGRQGNLPPSYSQTLCQSGRRASLETLPPPYEEAIAMGSLTLEKGS</sequence>
<organism evidence="3 4">
    <name type="scientific">Orchesella dallaii</name>
    <dbReference type="NCBI Taxonomy" id="48710"/>
    <lineage>
        <taxon>Eukaryota</taxon>
        <taxon>Metazoa</taxon>
        <taxon>Ecdysozoa</taxon>
        <taxon>Arthropoda</taxon>
        <taxon>Hexapoda</taxon>
        <taxon>Collembola</taxon>
        <taxon>Entomobryomorpha</taxon>
        <taxon>Entomobryoidea</taxon>
        <taxon>Orchesellidae</taxon>
        <taxon>Orchesellinae</taxon>
        <taxon>Orchesella</taxon>
    </lineage>
</organism>
<dbReference type="Pfam" id="PF00339">
    <property type="entry name" value="Arrestin_N"/>
    <property type="match status" value="1"/>
</dbReference>
<dbReference type="SMART" id="SM01017">
    <property type="entry name" value="Arrestin_C"/>
    <property type="match status" value="1"/>
</dbReference>
<dbReference type="InterPro" id="IPR011021">
    <property type="entry name" value="Arrestin-like_N"/>
</dbReference>
<dbReference type="EMBL" id="CAXLJM020000016">
    <property type="protein sequence ID" value="CAL8082668.1"/>
    <property type="molecule type" value="Genomic_DNA"/>
</dbReference>
<protein>
    <recommendedName>
        <fullName evidence="2">Arrestin C-terminal-like domain-containing protein</fullName>
    </recommendedName>
</protein>
<keyword evidence="4" id="KW-1185">Reference proteome</keyword>
<dbReference type="PANTHER" id="PTHR11188:SF176">
    <property type="entry name" value="ARRESTIN DOMAIN-CONTAINING PROTEIN 1"/>
    <property type="match status" value="1"/>
</dbReference>
<comment type="similarity">
    <text evidence="1">Belongs to the arrestin family.</text>
</comment>
<accession>A0ABP1Q0H8</accession>